<feature type="domain" description="RING-type" evidence="4">
    <location>
        <begin position="232"/>
        <end position="289"/>
    </location>
</feature>
<evidence type="ECO:0000259" key="5">
    <source>
        <dbReference type="PROSITE" id="PS50908"/>
    </source>
</evidence>
<evidence type="ECO:0008006" key="8">
    <source>
        <dbReference type="Google" id="ProtNLM"/>
    </source>
</evidence>
<dbReference type="AlphaFoldDB" id="A0AAD9KFH3"/>
<dbReference type="SUPFAM" id="SSF57850">
    <property type="entry name" value="RING/U-box"/>
    <property type="match status" value="1"/>
</dbReference>
<dbReference type="PANTHER" id="PTHR40237">
    <property type="entry name" value="LD44813P"/>
    <property type="match status" value="1"/>
</dbReference>
<dbReference type="InterPro" id="IPR013083">
    <property type="entry name" value="Znf_RING/FYVE/PHD"/>
</dbReference>
<evidence type="ECO:0000256" key="3">
    <source>
        <dbReference type="PROSITE-ProRule" id="PRU00175"/>
    </source>
</evidence>
<evidence type="ECO:0000313" key="7">
    <source>
        <dbReference type="Proteomes" id="UP001208570"/>
    </source>
</evidence>
<keyword evidence="1 3" id="KW-0479">Metal-binding</keyword>
<feature type="domain" description="RWD" evidence="5">
    <location>
        <begin position="6"/>
        <end position="106"/>
    </location>
</feature>
<dbReference type="GO" id="GO:0008270">
    <property type="term" value="F:zinc ion binding"/>
    <property type="evidence" value="ECO:0007669"/>
    <property type="project" value="UniProtKB-KW"/>
</dbReference>
<dbReference type="EMBL" id="JAODUP010000009">
    <property type="protein sequence ID" value="KAK2169528.1"/>
    <property type="molecule type" value="Genomic_DNA"/>
</dbReference>
<sequence>MDPIQKELELIRAKAKDINGVELVACVAAMVRFKIKKTTHKSLDACFLFPDNYPHEPIVIELKSKVLADRLLYGLSQICEDEAKKLLGQRQILPMVEFINKFIAENPLCVCSDEISRIKRDLMTKDDEIKLKQKTSQVILKLKEGAYYLNAKLTIPDEYPEVQVGVEIKDQNLPETFRIHIVMQAVEIARRCVQPPMKKTPKDAPFKPKPSLGPVCEYLVKEVIHTFPKEICPCCREPCLPENPTNISNEPSDSRFIERVYCKHLFHHGCLDTYMKTPPFTGGKKCPACGNRIYHEKWKITPELAEARWAHKEARRRELSEVVDFLE</sequence>
<reference evidence="6" key="1">
    <citation type="journal article" date="2023" name="Mol. Biol. Evol.">
        <title>Third-Generation Sequencing Reveals the Adaptive Role of the Epigenome in Three Deep-Sea Polychaetes.</title>
        <authorList>
            <person name="Perez M."/>
            <person name="Aroh O."/>
            <person name="Sun Y."/>
            <person name="Lan Y."/>
            <person name="Juniper S.K."/>
            <person name="Young C.R."/>
            <person name="Angers B."/>
            <person name="Qian P.Y."/>
        </authorList>
    </citation>
    <scope>NUCLEOTIDE SEQUENCE</scope>
    <source>
        <strain evidence="6">P08H-3</strain>
    </source>
</reference>
<evidence type="ECO:0000256" key="2">
    <source>
        <dbReference type="ARBA" id="ARBA00022833"/>
    </source>
</evidence>
<organism evidence="6 7">
    <name type="scientific">Paralvinella palmiformis</name>
    <dbReference type="NCBI Taxonomy" id="53620"/>
    <lineage>
        <taxon>Eukaryota</taxon>
        <taxon>Metazoa</taxon>
        <taxon>Spiralia</taxon>
        <taxon>Lophotrochozoa</taxon>
        <taxon>Annelida</taxon>
        <taxon>Polychaeta</taxon>
        <taxon>Sedentaria</taxon>
        <taxon>Canalipalpata</taxon>
        <taxon>Terebellida</taxon>
        <taxon>Terebelliformia</taxon>
        <taxon>Alvinellidae</taxon>
        <taxon>Paralvinella</taxon>
    </lineage>
</organism>
<dbReference type="Gene3D" id="3.30.40.10">
    <property type="entry name" value="Zinc/RING finger domain, C3HC4 (zinc finger)"/>
    <property type="match status" value="1"/>
</dbReference>
<gene>
    <name evidence="6" type="ORF">LSH36_9g13043</name>
</gene>
<dbReference type="InterPro" id="IPR016135">
    <property type="entry name" value="UBQ-conjugating_enzyme/RWD"/>
</dbReference>
<evidence type="ECO:0000256" key="1">
    <source>
        <dbReference type="ARBA" id="ARBA00022771"/>
    </source>
</evidence>
<comment type="caution">
    <text evidence="6">The sequence shown here is derived from an EMBL/GenBank/DDBJ whole genome shotgun (WGS) entry which is preliminary data.</text>
</comment>
<name>A0AAD9KFH3_9ANNE</name>
<dbReference type="InterPro" id="IPR001841">
    <property type="entry name" value="Znf_RING"/>
</dbReference>
<dbReference type="SUPFAM" id="SSF54495">
    <property type="entry name" value="UBC-like"/>
    <property type="match status" value="1"/>
</dbReference>
<dbReference type="InterPro" id="IPR006575">
    <property type="entry name" value="RWD_dom"/>
</dbReference>
<dbReference type="PANTHER" id="PTHR40237:SF1">
    <property type="entry name" value="LD44813P"/>
    <property type="match status" value="1"/>
</dbReference>
<accession>A0AAD9KFH3</accession>
<dbReference type="PROSITE" id="PS50089">
    <property type="entry name" value="ZF_RING_2"/>
    <property type="match status" value="1"/>
</dbReference>
<protein>
    <recommendedName>
        <fullName evidence="8">RING-type domain-containing protein</fullName>
    </recommendedName>
</protein>
<dbReference type="Gene3D" id="3.10.110.10">
    <property type="entry name" value="Ubiquitin Conjugating Enzyme"/>
    <property type="match status" value="1"/>
</dbReference>
<keyword evidence="2" id="KW-0862">Zinc</keyword>
<keyword evidence="1 3" id="KW-0863">Zinc-finger</keyword>
<proteinExistence type="predicted"/>
<keyword evidence="7" id="KW-1185">Reference proteome</keyword>
<evidence type="ECO:0000313" key="6">
    <source>
        <dbReference type="EMBL" id="KAK2169528.1"/>
    </source>
</evidence>
<dbReference type="Proteomes" id="UP001208570">
    <property type="component" value="Unassembled WGS sequence"/>
</dbReference>
<evidence type="ECO:0000259" key="4">
    <source>
        <dbReference type="PROSITE" id="PS50089"/>
    </source>
</evidence>
<dbReference type="PROSITE" id="PS50908">
    <property type="entry name" value="RWD"/>
    <property type="match status" value="1"/>
</dbReference>
<dbReference type="Pfam" id="PF05773">
    <property type="entry name" value="RWD"/>
    <property type="match status" value="1"/>
</dbReference>